<dbReference type="KEGG" id="cthr:CTHT_0036490"/>
<dbReference type="AlphaFoldDB" id="G0S7D7"/>
<dbReference type="GeneID" id="18257687"/>
<sequence length="774" mass="85506">MANLPPRPVFTNLDNVLDSGSRPHFNSLQGKQQVSRSDFHPYSRPAKTPDGSSIIPPWRVRRGICPSQMTAFPGASITSWRAQQCNYHQNRVGRDMPIPNYPPAGWTQPSPSGFPMRSPALNTNAYGSEALPSSGRGRGAYGDSPFAYQAALPMRQEQFRSYHPPSWPGQNNVSSMMTNSIHPTNVATCPHHLAGWNTEMGPRSVPLASTPFQRRGSMVRSDLTSRSVSPMSLSSARMAPEQIVVNVNRSSIDRRVCDPMNLDQSRSGTATPSSRSSLDHTGVLGQHGHPIVAPNTPIRRSPFASVSRRPTNFSMNDQHLLRNLNSAASQLYANGSPNYTSFQRPDETTSAINLTMEDYQAQQMAAIHHDSVSVVHGDNQPEIPAIALSPNPDTTLFVTCGTETRKLLIKSDALSIFKVFERLADSNRHYLHIDLCRVLIDPTKETLPPYFEPEPHLAAFQTLLDVIHNPKMDVRGIFTPNKLCQLGHLNNPSVAGVGSGPGLGINEPWADWLRAHMKKFVEHVRRLCALGESKSTFLWLAGPSFKHSWDKDMKDKALEKALEACRAFRWAKEFRELVASTAYLCAVDPDSKETGETVLVRPDGAKLEESICGRDVVEIIVNTRKRVADQFFKAAQASLTRWTVQLGRRPCKNQLCTSGRMAALNNFLLVSGLFPRGDLPKSLFEIITGLRYLTASDAELASVSQQQRGPVVGGEAAPGLEWAVQMRVKHVAVCTKCDERAPTSTLFPLEDLLVDLTWELQERLLEAAARAECA</sequence>
<name>G0S7D7_CHATD</name>
<keyword evidence="3" id="KW-1185">Reference proteome</keyword>
<dbReference type="EMBL" id="GL988041">
    <property type="protein sequence ID" value="EGS21781.1"/>
    <property type="molecule type" value="Genomic_DNA"/>
</dbReference>
<dbReference type="STRING" id="759272.G0S7D7"/>
<dbReference type="HOGENOM" id="CLU_361294_0_0_1"/>
<organism evidence="3">
    <name type="scientific">Chaetomium thermophilum (strain DSM 1495 / CBS 144.50 / IMI 039719)</name>
    <name type="common">Thermochaetoides thermophila</name>
    <dbReference type="NCBI Taxonomy" id="759272"/>
    <lineage>
        <taxon>Eukaryota</taxon>
        <taxon>Fungi</taxon>
        <taxon>Dikarya</taxon>
        <taxon>Ascomycota</taxon>
        <taxon>Pezizomycotina</taxon>
        <taxon>Sordariomycetes</taxon>
        <taxon>Sordariomycetidae</taxon>
        <taxon>Sordariales</taxon>
        <taxon>Chaetomiaceae</taxon>
        <taxon>Thermochaetoides</taxon>
    </lineage>
</organism>
<evidence type="ECO:0000256" key="1">
    <source>
        <dbReference type="SAM" id="MobiDB-lite"/>
    </source>
</evidence>
<evidence type="ECO:0000313" key="2">
    <source>
        <dbReference type="EMBL" id="EGS21781.1"/>
    </source>
</evidence>
<accession>G0S7D7</accession>
<gene>
    <name evidence="2" type="ORF">CTHT_0036490</name>
</gene>
<feature type="compositionally biased region" description="Polar residues" evidence="1">
    <location>
        <begin position="262"/>
        <end position="276"/>
    </location>
</feature>
<feature type="region of interest" description="Disordered" evidence="1">
    <location>
        <begin position="21"/>
        <end position="57"/>
    </location>
</feature>
<dbReference type="Proteomes" id="UP000008066">
    <property type="component" value="Unassembled WGS sequence"/>
</dbReference>
<feature type="compositionally biased region" description="Polar residues" evidence="1">
    <location>
        <begin position="24"/>
        <end position="36"/>
    </location>
</feature>
<dbReference type="OrthoDB" id="4589621at2759"/>
<proteinExistence type="predicted"/>
<protein>
    <submittedName>
        <fullName evidence="2">Uncharacterized protein</fullName>
    </submittedName>
</protein>
<feature type="region of interest" description="Disordered" evidence="1">
    <location>
        <begin position="259"/>
        <end position="279"/>
    </location>
</feature>
<reference evidence="2 3" key="1">
    <citation type="journal article" date="2011" name="Cell">
        <title>Insight into structure and assembly of the nuclear pore complex by utilizing the genome of a eukaryotic thermophile.</title>
        <authorList>
            <person name="Amlacher S."/>
            <person name="Sarges P."/>
            <person name="Flemming D."/>
            <person name="van Noort V."/>
            <person name="Kunze R."/>
            <person name="Devos D.P."/>
            <person name="Arumugam M."/>
            <person name="Bork P."/>
            <person name="Hurt E."/>
        </authorList>
    </citation>
    <scope>NUCLEOTIDE SEQUENCE [LARGE SCALE GENOMIC DNA]</scope>
    <source>
        <strain evidence="3">DSM 1495 / CBS 144.50 / IMI 039719</strain>
    </source>
</reference>
<feature type="region of interest" description="Disordered" evidence="1">
    <location>
        <begin position="117"/>
        <end position="138"/>
    </location>
</feature>
<evidence type="ECO:0000313" key="3">
    <source>
        <dbReference type="Proteomes" id="UP000008066"/>
    </source>
</evidence>
<dbReference type="eggNOG" id="ENOG502S0RT">
    <property type="taxonomic scope" value="Eukaryota"/>
</dbReference>
<dbReference type="RefSeq" id="XP_006694077.1">
    <property type="nucleotide sequence ID" value="XM_006694014.1"/>
</dbReference>